<keyword evidence="1" id="KW-1133">Transmembrane helix</keyword>
<keyword evidence="1" id="KW-0812">Transmembrane</keyword>
<gene>
    <name evidence="2" type="ORF">HELGO_WM741</name>
</gene>
<name>A0A6S6TMC1_9BACT</name>
<feature type="transmembrane region" description="Helical" evidence="1">
    <location>
        <begin position="6"/>
        <end position="23"/>
    </location>
</feature>
<evidence type="ECO:0000313" key="2">
    <source>
        <dbReference type="EMBL" id="CAA6822052.1"/>
    </source>
</evidence>
<dbReference type="EMBL" id="CACVAS010000117">
    <property type="protein sequence ID" value="CAA6822052.1"/>
    <property type="molecule type" value="Genomic_DNA"/>
</dbReference>
<proteinExistence type="predicted"/>
<reference evidence="2" key="1">
    <citation type="submission" date="2020-01" db="EMBL/GenBank/DDBJ databases">
        <authorList>
            <person name="Meier V. D."/>
            <person name="Meier V D."/>
        </authorList>
    </citation>
    <scope>NUCLEOTIDE SEQUENCE</scope>
    <source>
        <strain evidence="2">HLG_WM_MAG_01</strain>
    </source>
</reference>
<feature type="transmembrane region" description="Helical" evidence="1">
    <location>
        <begin position="35"/>
        <end position="55"/>
    </location>
</feature>
<sequence length="108" mass="12607">MNYIYIFITYVLLVSLVTTYRLMHDDFYNIKQKIIQLFIIWLLPLVGSAIVAWFLNENSSEPEGIWKKYPKISNLLGKIFFIEVKKNHFKKNVYSTHDSAQSEGVGGD</sequence>
<dbReference type="AlphaFoldDB" id="A0A6S6TMC1"/>
<evidence type="ECO:0000256" key="1">
    <source>
        <dbReference type="SAM" id="Phobius"/>
    </source>
</evidence>
<accession>A0A6S6TMC1</accession>
<keyword evidence="1" id="KW-0472">Membrane</keyword>
<protein>
    <submittedName>
        <fullName evidence="2">Uncharacterized protein</fullName>
    </submittedName>
</protein>
<organism evidence="2">
    <name type="scientific">uncultured Sulfurovum sp</name>
    <dbReference type="NCBI Taxonomy" id="269237"/>
    <lineage>
        <taxon>Bacteria</taxon>
        <taxon>Pseudomonadati</taxon>
        <taxon>Campylobacterota</taxon>
        <taxon>Epsilonproteobacteria</taxon>
        <taxon>Campylobacterales</taxon>
        <taxon>Sulfurovaceae</taxon>
        <taxon>Sulfurovum</taxon>
        <taxon>environmental samples</taxon>
    </lineage>
</organism>